<gene>
    <name evidence="2" type="ORF">FALBO_14011</name>
</gene>
<proteinExistence type="predicted"/>
<comment type="caution">
    <text evidence="2">The sequence shown here is derived from an EMBL/GenBank/DDBJ whole genome shotgun (WGS) entry which is preliminary data.</text>
</comment>
<feature type="region of interest" description="Disordered" evidence="1">
    <location>
        <begin position="1"/>
        <end position="20"/>
    </location>
</feature>
<sequence length="137" mass="13724">MGGCCSIKRNKTEGQGLQDIEPQEYARALTPPEDGQVAIYANEGGQAQPQAPMQTPILTITAAPTMTGYPVIYEHPAEGQGHAVTTGVATEGATGGQHGDAAGNPGGTAQEHGGSVSSAGVPAGGTNNNDTPAKKDN</sequence>
<feature type="region of interest" description="Disordered" evidence="1">
    <location>
        <begin position="80"/>
        <end position="137"/>
    </location>
</feature>
<name>A0A8H4P6J8_9HYPO</name>
<feature type="compositionally biased region" description="Low complexity" evidence="1">
    <location>
        <begin position="113"/>
        <end position="125"/>
    </location>
</feature>
<protein>
    <submittedName>
        <fullName evidence="2">Uncharacterized protein</fullName>
    </submittedName>
</protein>
<feature type="compositionally biased region" description="Low complexity" evidence="1">
    <location>
        <begin position="83"/>
        <end position="92"/>
    </location>
</feature>
<evidence type="ECO:0000313" key="3">
    <source>
        <dbReference type="Proteomes" id="UP000554235"/>
    </source>
</evidence>
<keyword evidence="3" id="KW-1185">Reference proteome</keyword>
<accession>A0A8H4P6J8</accession>
<organism evidence="2 3">
    <name type="scientific">Fusarium albosuccineum</name>
    <dbReference type="NCBI Taxonomy" id="1237068"/>
    <lineage>
        <taxon>Eukaryota</taxon>
        <taxon>Fungi</taxon>
        <taxon>Dikarya</taxon>
        <taxon>Ascomycota</taxon>
        <taxon>Pezizomycotina</taxon>
        <taxon>Sordariomycetes</taxon>
        <taxon>Hypocreomycetidae</taxon>
        <taxon>Hypocreales</taxon>
        <taxon>Nectriaceae</taxon>
        <taxon>Fusarium</taxon>
        <taxon>Fusarium decemcellulare species complex</taxon>
    </lineage>
</organism>
<reference evidence="2 3" key="1">
    <citation type="submission" date="2020-01" db="EMBL/GenBank/DDBJ databases">
        <title>Identification and distribution of gene clusters putatively required for synthesis of sphingolipid metabolism inhibitors in phylogenetically diverse species of the filamentous fungus Fusarium.</title>
        <authorList>
            <person name="Kim H.-S."/>
            <person name="Busman M."/>
            <person name="Brown D.W."/>
            <person name="Divon H."/>
            <person name="Uhlig S."/>
            <person name="Proctor R.H."/>
        </authorList>
    </citation>
    <scope>NUCLEOTIDE SEQUENCE [LARGE SCALE GENOMIC DNA]</scope>
    <source>
        <strain evidence="2 3">NRRL 20459</strain>
    </source>
</reference>
<dbReference type="EMBL" id="JAADYS010002219">
    <property type="protein sequence ID" value="KAF4459228.1"/>
    <property type="molecule type" value="Genomic_DNA"/>
</dbReference>
<evidence type="ECO:0000256" key="1">
    <source>
        <dbReference type="SAM" id="MobiDB-lite"/>
    </source>
</evidence>
<dbReference type="AlphaFoldDB" id="A0A8H4P6J8"/>
<evidence type="ECO:0000313" key="2">
    <source>
        <dbReference type="EMBL" id="KAF4459228.1"/>
    </source>
</evidence>
<dbReference type="Proteomes" id="UP000554235">
    <property type="component" value="Unassembled WGS sequence"/>
</dbReference>